<sequence>MMNQNIQSKVEKAPKTWIMMVMMCPWHVKKMKKARTKEKLLLAGRMRRKKAEKSIPEDAMDDDYDFKVDYVRKRSAMDVGDEDDGNQIIGKVPMSGIEFTDE</sequence>
<accession>A0AAW2D5D1</accession>
<gene>
    <name evidence="2" type="ORF">SO802_011891</name>
</gene>
<dbReference type="Proteomes" id="UP001459277">
    <property type="component" value="Unassembled WGS sequence"/>
</dbReference>
<evidence type="ECO:0000313" key="2">
    <source>
        <dbReference type="EMBL" id="KAL0004330.1"/>
    </source>
</evidence>
<keyword evidence="3" id="KW-1185">Reference proteome</keyword>
<evidence type="ECO:0000313" key="3">
    <source>
        <dbReference type="Proteomes" id="UP001459277"/>
    </source>
</evidence>
<dbReference type="EMBL" id="JAZDWU010000004">
    <property type="protein sequence ID" value="KAL0004330.1"/>
    <property type="molecule type" value="Genomic_DNA"/>
</dbReference>
<reference evidence="2 3" key="1">
    <citation type="submission" date="2024-01" db="EMBL/GenBank/DDBJ databases">
        <title>A telomere-to-telomere, gap-free genome of sweet tea (Lithocarpus litseifolius).</title>
        <authorList>
            <person name="Zhou J."/>
        </authorList>
    </citation>
    <scope>NUCLEOTIDE SEQUENCE [LARGE SCALE GENOMIC DNA]</scope>
    <source>
        <strain evidence="2">Zhou-2022a</strain>
        <tissue evidence="2">Leaf</tissue>
    </source>
</reference>
<organism evidence="2 3">
    <name type="scientific">Lithocarpus litseifolius</name>
    <dbReference type="NCBI Taxonomy" id="425828"/>
    <lineage>
        <taxon>Eukaryota</taxon>
        <taxon>Viridiplantae</taxon>
        <taxon>Streptophyta</taxon>
        <taxon>Embryophyta</taxon>
        <taxon>Tracheophyta</taxon>
        <taxon>Spermatophyta</taxon>
        <taxon>Magnoliopsida</taxon>
        <taxon>eudicotyledons</taxon>
        <taxon>Gunneridae</taxon>
        <taxon>Pentapetalae</taxon>
        <taxon>rosids</taxon>
        <taxon>fabids</taxon>
        <taxon>Fagales</taxon>
        <taxon>Fagaceae</taxon>
        <taxon>Lithocarpus</taxon>
    </lineage>
</organism>
<evidence type="ECO:0000256" key="1">
    <source>
        <dbReference type="SAM" id="MobiDB-lite"/>
    </source>
</evidence>
<dbReference type="AlphaFoldDB" id="A0AAW2D5D1"/>
<proteinExistence type="predicted"/>
<feature type="region of interest" description="Disordered" evidence="1">
    <location>
        <begin position="78"/>
        <end position="102"/>
    </location>
</feature>
<protein>
    <submittedName>
        <fullName evidence="2">Uncharacterized protein</fullName>
    </submittedName>
</protein>
<name>A0AAW2D5D1_9ROSI</name>
<comment type="caution">
    <text evidence="2">The sequence shown here is derived from an EMBL/GenBank/DDBJ whole genome shotgun (WGS) entry which is preliminary data.</text>
</comment>